<proteinExistence type="predicted"/>
<comment type="caution">
    <text evidence="2">The sequence shown here is derived from an EMBL/GenBank/DDBJ whole genome shotgun (WGS) entry which is preliminary data.</text>
</comment>
<evidence type="ECO:0000313" key="2">
    <source>
        <dbReference type="EMBL" id="TDD05706.1"/>
    </source>
</evidence>
<organism evidence="2 3">
    <name type="scientific">Nonomuraea deserti</name>
    <dbReference type="NCBI Taxonomy" id="1848322"/>
    <lineage>
        <taxon>Bacteria</taxon>
        <taxon>Bacillati</taxon>
        <taxon>Actinomycetota</taxon>
        <taxon>Actinomycetes</taxon>
        <taxon>Streptosporangiales</taxon>
        <taxon>Streptosporangiaceae</taxon>
        <taxon>Nonomuraea</taxon>
    </lineage>
</organism>
<feature type="transmembrane region" description="Helical" evidence="1">
    <location>
        <begin position="51"/>
        <end position="69"/>
    </location>
</feature>
<dbReference type="EMBL" id="SMKO01000037">
    <property type="protein sequence ID" value="TDD05706.1"/>
    <property type="molecule type" value="Genomic_DNA"/>
</dbReference>
<evidence type="ECO:0000313" key="3">
    <source>
        <dbReference type="Proteomes" id="UP000295258"/>
    </source>
</evidence>
<gene>
    <name evidence="2" type="ORF">E1292_16660</name>
</gene>
<accession>A0A4V6PCN7</accession>
<keyword evidence="1" id="KW-0472">Membrane</keyword>
<protein>
    <recommendedName>
        <fullName evidence="4">Transposase DDE domain-containing protein</fullName>
    </recommendedName>
</protein>
<reference evidence="2 3" key="1">
    <citation type="submission" date="2019-03" db="EMBL/GenBank/DDBJ databases">
        <title>Draft genome sequences of novel Actinobacteria.</title>
        <authorList>
            <person name="Sahin N."/>
            <person name="Ay H."/>
            <person name="Saygin H."/>
        </authorList>
    </citation>
    <scope>NUCLEOTIDE SEQUENCE [LARGE SCALE GENOMIC DNA]</scope>
    <source>
        <strain evidence="2 3">KC310</strain>
    </source>
</reference>
<sequence>MTQTKVPERKSRLVVDTFGVLMMVMATAAGQPDRDAARELPARLRMLHPQLTLSGATAPTLVAWARRVLRLTLKIVTKRPGQTGFKVLARRWIVERSLSWLMNARRDVIDFERKPSHSEAHLTVAAIALMTRRLTRKTARPAWTRQRPLSPQAA</sequence>
<keyword evidence="1" id="KW-0812">Transmembrane</keyword>
<dbReference type="PANTHER" id="PTHR30007">
    <property type="entry name" value="PHP DOMAIN PROTEIN"/>
    <property type="match status" value="1"/>
</dbReference>
<keyword evidence="1" id="KW-1133">Transmembrane helix</keyword>
<dbReference type="Proteomes" id="UP000295258">
    <property type="component" value="Unassembled WGS sequence"/>
</dbReference>
<evidence type="ECO:0000256" key="1">
    <source>
        <dbReference type="SAM" id="Phobius"/>
    </source>
</evidence>
<name>A0A4V6PCN7_9ACTN</name>
<keyword evidence="3" id="KW-1185">Reference proteome</keyword>
<dbReference type="AlphaFoldDB" id="A0A4V6PCN7"/>
<dbReference type="PANTHER" id="PTHR30007:SF0">
    <property type="entry name" value="TRANSPOSASE"/>
    <property type="match status" value="1"/>
</dbReference>
<feature type="transmembrane region" description="Helical" evidence="1">
    <location>
        <begin position="12"/>
        <end position="31"/>
    </location>
</feature>
<evidence type="ECO:0008006" key="4">
    <source>
        <dbReference type="Google" id="ProtNLM"/>
    </source>
</evidence>